<keyword evidence="2" id="KW-1185">Reference proteome</keyword>
<protein>
    <submittedName>
        <fullName evidence="1">Uncharacterized protein</fullName>
    </submittedName>
</protein>
<dbReference type="AlphaFoldDB" id="A0A064C935"/>
<dbReference type="Proteomes" id="UP000022835">
    <property type="component" value="Unassembled WGS sequence"/>
</dbReference>
<sequence length="192" mass="21144">MLVADLHHFLDVGPETPGPARKLAEHLSAIVAAASAGDAHIRWETALPCRRRPANRACLGRITVACAQPEQPIDWCCSHCGDHGTISNWAASIYDLRRQQLSATEPVRDIVVDAATAAVLRSLPFLDKDCQRAVFAIRAYDESLHLALTDTELDELIDALAAEANHEPNRRRQRQLDSAYDHLAAATGQPRW</sequence>
<accession>A0A064C935</accession>
<reference evidence="1" key="1">
    <citation type="submission" date="2014-05" db="EMBL/GenBank/DDBJ databases">
        <title>Genome sequence of Mycobacterium aromaticivorans strain JS19b1T (= DSM 45407T).</title>
        <authorList>
            <person name="Kwak Y."/>
            <person name="Park G.-S."/>
            <person name="Li Q.X."/>
            <person name="Lee S.-E."/>
            <person name="Shin J.-H."/>
        </authorList>
    </citation>
    <scope>NUCLEOTIDE SEQUENCE [LARGE SCALE GENOMIC DNA]</scope>
    <source>
        <strain evidence="1">JS19b1</strain>
    </source>
</reference>
<name>A0A064C935_9MYCO</name>
<organism evidence="1 2">
    <name type="scientific">Mycolicibacterium aromaticivorans JS19b1 = JCM 16368</name>
    <dbReference type="NCBI Taxonomy" id="1440774"/>
    <lineage>
        <taxon>Bacteria</taxon>
        <taxon>Bacillati</taxon>
        <taxon>Actinomycetota</taxon>
        <taxon>Actinomycetes</taxon>
        <taxon>Mycobacteriales</taxon>
        <taxon>Mycobacteriaceae</taxon>
        <taxon>Mycolicibacterium</taxon>
    </lineage>
</organism>
<proteinExistence type="predicted"/>
<dbReference type="RefSeq" id="WP_036348452.1">
    <property type="nucleotide sequence ID" value="NZ_JALN02000002.1"/>
</dbReference>
<dbReference type="EMBL" id="JALN02000002">
    <property type="protein sequence ID" value="KDE97169.1"/>
    <property type="molecule type" value="Genomic_DNA"/>
</dbReference>
<gene>
    <name evidence="1" type="ORF">Y900_028250</name>
</gene>
<comment type="caution">
    <text evidence="1">The sequence shown here is derived from an EMBL/GenBank/DDBJ whole genome shotgun (WGS) entry which is preliminary data.</text>
</comment>
<evidence type="ECO:0000313" key="2">
    <source>
        <dbReference type="Proteomes" id="UP000022835"/>
    </source>
</evidence>
<evidence type="ECO:0000313" key="1">
    <source>
        <dbReference type="EMBL" id="KDE97169.1"/>
    </source>
</evidence>
<dbReference type="OrthoDB" id="4715778at2"/>
<dbReference type="eggNOG" id="ENOG5033AAX">
    <property type="taxonomic scope" value="Bacteria"/>
</dbReference>